<evidence type="ECO:0000313" key="10">
    <source>
        <dbReference type="EMBL" id="GAC97722.1"/>
    </source>
</evidence>
<accession>R9P8Y2</accession>
<comment type="similarity">
    <text evidence="2 8">Belongs to the Mediator complex subunit 31 family.</text>
</comment>
<feature type="region of interest" description="Disordered" evidence="9">
    <location>
        <begin position="122"/>
        <end position="142"/>
    </location>
</feature>
<dbReference type="Pfam" id="PF05669">
    <property type="entry name" value="Med31"/>
    <property type="match status" value="1"/>
</dbReference>
<organism evidence="10 11">
    <name type="scientific">Pseudozyma hubeiensis (strain SY62)</name>
    <name type="common">Yeast</name>
    <dbReference type="NCBI Taxonomy" id="1305764"/>
    <lineage>
        <taxon>Eukaryota</taxon>
        <taxon>Fungi</taxon>
        <taxon>Dikarya</taxon>
        <taxon>Basidiomycota</taxon>
        <taxon>Ustilaginomycotina</taxon>
        <taxon>Ustilaginomycetes</taxon>
        <taxon>Ustilaginales</taxon>
        <taxon>Ustilaginaceae</taxon>
        <taxon>Pseudozyma</taxon>
    </lineage>
</organism>
<dbReference type="AlphaFoldDB" id="R9P8Y2"/>
<dbReference type="InterPro" id="IPR008831">
    <property type="entry name" value="Mediator_Med31"/>
</dbReference>
<dbReference type="GO" id="GO:0006355">
    <property type="term" value="P:regulation of DNA-templated transcription"/>
    <property type="evidence" value="ECO:0007669"/>
    <property type="project" value="InterPro"/>
</dbReference>
<keyword evidence="7 8" id="KW-0539">Nucleus</keyword>
<dbReference type="FunFam" id="1.10.10.1340:FF:000008">
    <property type="entry name" value="Mediator of RNA polymerase II transcription subunit 31"/>
    <property type="match status" value="1"/>
</dbReference>
<keyword evidence="6 8" id="KW-0804">Transcription</keyword>
<dbReference type="STRING" id="1305764.R9P8Y2"/>
<dbReference type="OrthoDB" id="10257739at2759"/>
<evidence type="ECO:0000256" key="4">
    <source>
        <dbReference type="ARBA" id="ARBA00023015"/>
    </source>
</evidence>
<dbReference type="RefSeq" id="XP_012191309.1">
    <property type="nucleotide sequence ID" value="XM_012335919.1"/>
</dbReference>
<dbReference type="GO" id="GO:0016592">
    <property type="term" value="C:mediator complex"/>
    <property type="evidence" value="ECO:0007669"/>
    <property type="project" value="InterPro"/>
</dbReference>
<evidence type="ECO:0000256" key="1">
    <source>
        <dbReference type="ARBA" id="ARBA00004123"/>
    </source>
</evidence>
<dbReference type="InterPro" id="IPR038089">
    <property type="entry name" value="Med31_sf"/>
</dbReference>
<proteinExistence type="inferred from homology"/>
<keyword evidence="11" id="KW-1185">Reference proteome</keyword>
<evidence type="ECO:0000256" key="2">
    <source>
        <dbReference type="ARBA" id="ARBA00006378"/>
    </source>
</evidence>
<sequence>MASFSSTNQTSSAQPTAPPDASRRQANQAAFSRDLEFLSSLANPYYLNHLAQSDVLSSPAFKRYLKHLDYFRHPKYVKYLQYPQALHFLDLLQNEEEFRLACRDPAFVGEVMAKQIGHWATWRDPENGAGDEAGDEKEDDNP</sequence>
<comment type="subcellular location">
    <subcellularLocation>
        <location evidence="1 8">Nucleus</location>
    </subcellularLocation>
</comment>
<dbReference type="EMBL" id="DF238811">
    <property type="protein sequence ID" value="GAC97722.1"/>
    <property type="molecule type" value="Genomic_DNA"/>
</dbReference>
<name>R9P8Y2_PSEHS</name>
<dbReference type="PANTHER" id="PTHR13186">
    <property type="entry name" value="MEDIATOR OF RNA POLYMERASE II TRANSCRIPTION SUBUNIT 31"/>
    <property type="match status" value="1"/>
</dbReference>
<dbReference type="GeneID" id="24110588"/>
<evidence type="ECO:0000256" key="3">
    <source>
        <dbReference type="ARBA" id="ARBA00019660"/>
    </source>
</evidence>
<keyword evidence="5 8" id="KW-0010">Activator</keyword>
<protein>
    <recommendedName>
        <fullName evidence="3 8">Mediator of RNA polymerase II transcription subunit 31</fullName>
    </recommendedName>
</protein>
<comment type="subunit">
    <text evidence="8">Component of the Mediator complex.</text>
</comment>
<dbReference type="Proteomes" id="UP000014071">
    <property type="component" value="Unassembled WGS sequence"/>
</dbReference>
<dbReference type="GO" id="GO:0003712">
    <property type="term" value="F:transcription coregulator activity"/>
    <property type="evidence" value="ECO:0007669"/>
    <property type="project" value="InterPro"/>
</dbReference>
<dbReference type="eggNOG" id="KOG4086">
    <property type="taxonomic scope" value="Eukaryota"/>
</dbReference>
<feature type="region of interest" description="Disordered" evidence="9">
    <location>
        <begin position="1"/>
        <end position="25"/>
    </location>
</feature>
<evidence type="ECO:0000256" key="9">
    <source>
        <dbReference type="SAM" id="MobiDB-lite"/>
    </source>
</evidence>
<evidence type="ECO:0000256" key="8">
    <source>
        <dbReference type="RuleBase" id="RU364129"/>
    </source>
</evidence>
<comment type="function">
    <text evidence="8">Component of the Mediator complex, a coactivator involved in the regulated transcription of nearly all RNA polymerase II-dependent genes. Mediator functions as a bridge to convey information from gene-specific regulatory proteins to the basal RNA polymerase II transcription machinery. Mediator is recruited to promoters by direct interactions with regulatory proteins and serves as a scaffold for the assembly of a functional preinitiation complex with RNA polymerase II and the general transcription factors.</text>
</comment>
<evidence type="ECO:0000313" key="11">
    <source>
        <dbReference type="Proteomes" id="UP000014071"/>
    </source>
</evidence>
<keyword evidence="4 8" id="KW-0805">Transcription regulation</keyword>
<feature type="compositionally biased region" description="Polar residues" evidence="9">
    <location>
        <begin position="1"/>
        <end position="15"/>
    </location>
</feature>
<evidence type="ECO:0000256" key="5">
    <source>
        <dbReference type="ARBA" id="ARBA00023159"/>
    </source>
</evidence>
<dbReference type="Gene3D" id="1.10.10.1340">
    <property type="entry name" value="Mediator of RNA polymerase II, submodule Med31 (Soh1)"/>
    <property type="match status" value="1"/>
</dbReference>
<dbReference type="HOGENOM" id="CLU_071681_3_2_1"/>
<evidence type="ECO:0000256" key="7">
    <source>
        <dbReference type="ARBA" id="ARBA00023242"/>
    </source>
</evidence>
<reference evidence="11" key="1">
    <citation type="journal article" date="2013" name="Genome Announc.">
        <title>Draft genome sequence of the basidiomycetous yeast-like fungus Pseudozyma hubeiensis SY62, which produces an abundant amount of the biosurfactant mannosylerythritol lipids.</title>
        <authorList>
            <person name="Konishi M."/>
            <person name="Hatada Y."/>
            <person name="Horiuchi J."/>
        </authorList>
    </citation>
    <scope>NUCLEOTIDE SEQUENCE [LARGE SCALE GENOMIC DNA]</scope>
    <source>
        <strain evidence="11">SY62</strain>
    </source>
</reference>
<gene>
    <name evidence="10" type="ORF">PHSY_005309</name>
</gene>
<feature type="compositionally biased region" description="Acidic residues" evidence="9">
    <location>
        <begin position="132"/>
        <end position="142"/>
    </location>
</feature>
<evidence type="ECO:0000256" key="6">
    <source>
        <dbReference type="ARBA" id="ARBA00023163"/>
    </source>
</evidence>